<dbReference type="Proteomes" id="UP000031671">
    <property type="component" value="Unassembled WGS sequence"/>
</dbReference>
<evidence type="ECO:0000313" key="2">
    <source>
        <dbReference type="Proteomes" id="UP000031671"/>
    </source>
</evidence>
<keyword evidence="1" id="KW-0808">Transferase</keyword>
<dbReference type="EC" id="2.7.7.7" evidence="1"/>
<dbReference type="GO" id="GO:0003887">
    <property type="term" value="F:DNA-directed DNA polymerase activity"/>
    <property type="evidence" value="ECO:0007669"/>
    <property type="project" value="UniProtKB-EC"/>
</dbReference>
<dbReference type="AlphaFoldDB" id="A0A0B8NYA1"/>
<name>A0A0B8NYA1_9VIBR</name>
<reference evidence="1 2" key="2">
    <citation type="submission" date="2015-01" db="EMBL/GenBank/DDBJ databases">
        <authorList>
            <consortium name="NBRP consortium"/>
            <person name="Sawabe T."/>
            <person name="Meirelles P."/>
            <person name="Feng G."/>
            <person name="Sayaka M."/>
            <person name="Hattori M."/>
            <person name="Ohkuma M."/>
        </authorList>
    </citation>
    <scope>NUCLEOTIDE SEQUENCE [LARGE SCALE GENOMIC DNA]</scope>
    <source>
        <strain evidence="2">JCM 19231</strain>
    </source>
</reference>
<dbReference type="EMBL" id="BBRZ01000017">
    <property type="protein sequence ID" value="GAM55709.1"/>
    <property type="molecule type" value="Genomic_DNA"/>
</dbReference>
<reference evidence="1 2" key="1">
    <citation type="submission" date="2015-01" db="EMBL/GenBank/DDBJ databases">
        <title>Vibrio sp. C1 JCM 19231 whole genome shotgun sequence.</title>
        <authorList>
            <person name="Sawabe T."/>
            <person name="Meirelles P."/>
            <person name="Feng G."/>
            <person name="Sayaka M."/>
            <person name="Hattori M."/>
            <person name="Ohkuma M."/>
        </authorList>
    </citation>
    <scope>NUCLEOTIDE SEQUENCE [LARGE SCALE GENOMIC DNA]</scope>
    <source>
        <strain evidence="2">JCM 19231</strain>
    </source>
</reference>
<sequence>MLPCRVVRAHTAIKNNKLNIKQIVGSMFWLDKECQFILLSPNQEAYAELARIISNARRRSEKGSYSLSQWDLLSIKHCLIIWLPLHQDSDTHWPSG</sequence>
<gene>
    <name evidence="1" type="ORF">JCM19231_773</name>
</gene>
<protein>
    <submittedName>
        <fullName evidence="1">DNA polymerase III alpha subunit</fullName>
        <ecNumber evidence="1">2.7.7.7</ecNumber>
    </submittedName>
</protein>
<accession>A0A0B8NYA1</accession>
<comment type="caution">
    <text evidence="1">The sequence shown here is derived from an EMBL/GenBank/DDBJ whole genome shotgun (WGS) entry which is preliminary data.</text>
</comment>
<organism evidence="1 2">
    <name type="scientific">Vibrio ishigakensis</name>
    <dbReference type="NCBI Taxonomy" id="1481914"/>
    <lineage>
        <taxon>Bacteria</taxon>
        <taxon>Pseudomonadati</taxon>
        <taxon>Pseudomonadota</taxon>
        <taxon>Gammaproteobacteria</taxon>
        <taxon>Vibrionales</taxon>
        <taxon>Vibrionaceae</taxon>
        <taxon>Vibrio</taxon>
    </lineage>
</organism>
<dbReference type="Gene3D" id="3.20.20.140">
    <property type="entry name" value="Metal-dependent hydrolases"/>
    <property type="match status" value="1"/>
</dbReference>
<evidence type="ECO:0000313" key="1">
    <source>
        <dbReference type="EMBL" id="GAM55709.1"/>
    </source>
</evidence>
<keyword evidence="1" id="KW-0548">Nucleotidyltransferase</keyword>
<proteinExistence type="predicted"/>
<keyword evidence="2" id="KW-1185">Reference proteome</keyword>